<organism evidence="2 3">
    <name type="scientific">Campylobacter concisus (strain 13826)</name>
    <dbReference type="NCBI Taxonomy" id="360104"/>
    <lineage>
        <taxon>Bacteria</taxon>
        <taxon>Pseudomonadati</taxon>
        <taxon>Campylobacterota</taxon>
        <taxon>Epsilonproteobacteria</taxon>
        <taxon>Campylobacterales</taxon>
        <taxon>Campylobacteraceae</taxon>
        <taxon>Campylobacter</taxon>
    </lineage>
</organism>
<reference evidence="3" key="1">
    <citation type="submission" date="2007-10" db="EMBL/GenBank/DDBJ databases">
        <title>Genome sequence of Campylobacter concisus 13826 isolated from human feces.</title>
        <authorList>
            <person name="Fouts D.E."/>
            <person name="Mongodin E.F."/>
            <person name="Puiu D."/>
            <person name="Sebastian Y."/>
            <person name="Miller W.G."/>
            <person name="Mandrell R.E."/>
            <person name="On S."/>
            <person name="Nelson K.E."/>
        </authorList>
    </citation>
    <scope>NUCLEOTIDE SEQUENCE [LARGE SCALE GENOMIC DNA]</scope>
    <source>
        <strain evidence="3">13826</strain>
    </source>
</reference>
<sequence length="133" mass="15451">MLNKFFLLCLFFSLSFSSSRFDNFKKAFMDISSSEAAFVLCRNYSYLETVSCNGYPPIVDNDNCVVEYVLFNDTNALREAETYLDKQFCSVDFLRAFLFSKATLIAKFYNSNGSLQKTKRYNQYNRPACTLLR</sequence>
<gene>
    <name evidence="2" type="ORF">CCC13826_2351</name>
</gene>
<evidence type="ECO:0000256" key="1">
    <source>
        <dbReference type="SAM" id="SignalP"/>
    </source>
</evidence>
<feature type="signal peptide" evidence="1">
    <location>
        <begin position="1"/>
        <end position="22"/>
    </location>
</feature>
<accession>A0A0M3V1X5</accession>
<name>A0A0M3V1X5_CAMC1</name>
<proteinExistence type="predicted"/>
<evidence type="ECO:0000313" key="3">
    <source>
        <dbReference type="Proteomes" id="UP000001121"/>
    </source>
</evidence>
<feature type="chain" id="PRO_5005790764" evidence="1">
    <location>
        <begin position="23"/>
        <end position="133"/>
    </location>
</feature>
<dbReference type="RefSeq" id="WP_149723356.1">
    <property type="nucleotide sequence ID" value="NC_009802.2"/>
</dbReference>
<protein>
    <submittedName>
        <fullName evidence="2">Uncharacterized protein</fullName>
    </submittedName>
</protein>
<dbReference type="STRING" id="360104.CCC13826_2351"/>
<keyword evidence="1" id="KW-0732">Signal</keyword>
<dbReference type="KEGG" id="cco:CCC13826_2351"/>
<dbReference type="Proteomes" id="UP000001121">
    <property type="component" value="Chromosome"/>
</dbReference>
<evidence type="ECO:0000313" key="2">
    <source>
        <dbReference type="EMBL" id="ALF45195.1"/>
    </source>
</evidence>
<dbReference type="EMBL" id="CP000792">
    <property type="protein sequence ID" value="ALF45195.1"/>
    <property type="molecule type" value="Genomic_DNA"/>
</dbReference>
<dbReference type="AlphaFoldDB" id="A0A0M3V1X5"/>